<evidence type="ECO:0000259" key="3">
    <source>
        <dbReference type="Pfam" id="PF07859"/>
    </source>
</evidence>
<dbReference type="EMBL" id="CP068053">
    <property type="protein sequence ID" value="QQT00594.1"/>
    <property type="molecule type" value="Genomic_DNA"/>
</dbReference>
<dbReference type="Gene3D" id="3.40.50.1820">
    <property type="entry name" value="alpha/beta hydrolase"/>
    <property type="match status" value="1"/>
</dbReference>
<evidence type="ECO:0000256" key="2">
    <source>
        <dbReference type="ARBA" id="ARBA00022801"/>
    </source>
</evidence>
<reference evidence="4 5" key="1">
    <citation type="submission" date="2021-01" db="EMBL/GenBank/DDBJ databases">
        <title>FDA dAtabase for Regulatory Grade micrObial Sequences (FDA-ARGOS): Supporting development and validation of Infectious Disease Dx tests.</title>
        <authorList>
            <person name="Nelson B."/>
            <person name="Plummer A."/>
            <person name="Tallon L."/>
            <person name="Sadzewicz L."/>
            <person name="Zhao X."/>
            <person name="Boylan J."/>
            <person name="Ott S."/>
            <person name="Bowen H."/>
            <person name="Vavikolanu K."/>
            <person name="Mehta A."/>
            <person name="Aluvathingal J."/>
            <person name="Nadendla S."/>
            <person name="Myers T."/>
            <person name="Yan Y."/>
            <person name="Sichtig H."/>
        </authorList>
    </citation>
    <scope>NUCLEOTIDE SEQUENCE [LARGE SCALE GENOMIC DNA]</scope>
    <source>
        <strain evidence="4 5">FDAARGOS_1161</strain>
    </source>
</reference>
<dbReference type="SUPFAM" id="SSF53474">
    <property type="entry name" value="alpha/beta-Hydrolases"/>
    <property type="match status" value="1"/>
</dbReference>
<proteinExistence type="inferred from homology"/>
<sequence length="310" mass="34580">MTVNPRIQFFLDKLKEMPQLPIDQMTPEVYRSQSGALPVDEESEAVHKVEDRILPLKERDIAVRIYTPTNEELLPALVFYHGGGWVVGNLDSHDGICRSLANSAQCVVISVDYRLAPEHKFPAAVEDAYDSLQYIASHAEEFSIDRNQIAVGGDSAGGNLAAVTCIIAKEKKTPSICYQFLLYPSTGYDQEPSSIRENAEGYLLTVDMMTWFRKHYVSHDEEMLNPYVSPILYPDLSGLPPAAILTAQYDPLRDVGKAYAEKLEDNGVPVFYKNYQDLIHGFGNFISFVPEALEALNEGAASLRTSFFTS</sequence>
<dbReference type="PANTHER" id="PTHR48081:SF8">
    <property type="entry name" value="ALPHA_BETA HYDROLASE FOLD-3 DOMAIN-CONTAINING PROTEIN-RELATED"/>
    <property type="match status" value="1"/>
</dbReference>
<accession>A0A974S0J6</accession>
<dbReference type="RefSeq" id="WP_040375461.1">
    <property type="nucleotide sequence ID" value="NZ_CP068053.1"/>
</dbReference>
<feature type="domain" description="Alpha/beta hydrolase fold-3" evidence="3">
    <location>
        <begin position="77"/>
        <end position="282"/>
    </location>
</feature>
<dbReference type="Proteomes" id="UP000595254">
    <property type="component" value="Chromosome"/>
</dbReference>
<evidence type="ECO:0000313" key="5">
    <source>
        <dbReference type="Proteomes" id="UP000595254"/>
    </source>
</evidence>
<gene>
    <name evidence="4" type="ORF">I6J18_01230</name>
</gene>
<comment type="similarity">
    <text evidence="1">Belongs to the 'GDXG' lipolytic enzyme family.</text>
</comment>
<dbReference type="PANTHER" id="PTHR48081">
    <property type="entry name" value="AB HYDROLASE SUPERFAMILY PROTEIN C4A8.06C"/>
    <property type="match status" value="1"/>
</dbReference>
<dbReference type="InterPro" id="IPR013094">
    <property type="entry name" value="AB_hydrolase_3"/>
</dbReference>
<dbReference type="InterPro" id="IPR029058">
    <property type="entry name" value="AB_hydrolase_fold"/>
</dbReference>
<keyword evidence="2 4" id="KW-0378">Hydrolase</keyword>
<organism evidence="4 5">
    <name type="scientific">Peribacillus psychrosaccharolyticus</name>
    <name type="common">Bacillus psychrosaccharolyticus</name>
    <dbReference type="NCBI Taxonomy" id="1407"/>
    <lineage>
        <taxon>Bacteria</taxon>
        <taxon>Bacillati</taxon>
        <taxon>Bacillota</taxon>
        <taxon>Bacilli</taxon>
        <taxon>Bacillales</taxon>
        <taxon>Bacillaceae</taxon>
        <taxon>Peribacillus</taxon>
    </lineage>
</organism>
<evidence type="ECO:0000256" key="1">
    <source>
        <dbReference type="ARBA" id="ARBA00010515"/>
    </source>
</evidence>
<evidence type="ECO:0000313" key="4">
    <source>
        <dbReference type="EMBL" id="QQT00594.1"/>
    </source>
</evidence>
<protein>
    <submittedName>
        <fullName evidence="4">Alpha/beta hydrolase</fullName>
    </submittedName>
</protein>
<dbReference type="GO" id="GO:0016787">
    <property type="term" value="F:hydrolase activity"/>
    <property type="evidence" value="ECO:0007669"/>
    <property type="project" value="UniProtKB-KW"/>
</dbReference>
<keyword evidence="5" id="KW-1185">Reference proteome</keyword>
<dbReference type="FunFam" id="3.40.50.1820:FF:000089">
    <property type="entry name" value="Alpha/beta hydrolase"/>
    <property type="match status" value="1"/>
</dbReference>
<dbReference type="InterPro" id="IPR050300">
    <property type="entry name" value="GDXG_lipolytic_enzyme"/>
</dbReference>
<dbReference type="Pfam" id="PF07859">
    <property type="entry name" value="Abhydrolase_3"/>
    <property type="match status" value="1"/>
</dbReference>
<dbReference type="AlphaFoldDB" id="A0A974S0J6"/>
<name>A0A974S0J6_PERPY</name>
<dbReference type="KEGG" id="ppsr:I6J18_01230"/>